<evidence type="ECO:0000256" key="2">
    <source>
        <dbReference type="ARBA" id="ARBA00022837"/>
    </source>
</evidence>
<feature type="domain" description="EF-hand" evidence="3">
    <location>
        <begin position="59"/>
        <end position="94"/>
    </location>
</feature>
<protein>
    <recommendedName>
        <fullName evidence="3">EF-hand domain-containing protein</fullName>
    </recommendedName>
</protein>
<dbReference type="Proteomes" id="UP000075714">
    <property type="component" value="Unassembled WGS sequence"/>
</dbReference>
<dbReference type="SUPFAM" id="SSF47473">
    <property type="entry name" value="EF-hand"/>
    <property type="match status" value="1"/>
</dbReference>
<dbReference type="AlphaFoldDB" id="A0A150G926"/>
<dbReference type="InterPro" id="IPR018247">
    <property type="entry name" value="EF_Hand_1_Ca_BS"/>
</dbReference>
<comment type="caution">
    <text evidence="4">The sequence shown here is derived from an EMBL/GenBank/DDBJ whole genome shotgun (WGS) entry which is preliminary data.</text>
</comment>
<sequence>MGAGLAGLVSSASGARAATPLLSELTRPLAIAIDADGDGFLDVDEIRGAMQRTSGVSVPRETVVRDVMAVVDFDDDANVSVDEFARGMALELQVDERWMRHMERDGGAGISAEELAEGLGNLGQQGPEVMRVAFRMSDLNRDGRLNQEEAGHAMRLIASGVLGDPYDSETGL</sequence>
<dbReference type="Pfam" id="PF13499">
    <property type="entry name" value="EF-hand_7"/>
    <property type="match status" value="1"/>
</dbReference>
<name>A0A150G926_GONPE</name>
<evidence type="ECO:0000259" key="3">
    <source>
        <dbReference type="PROSITE" id="PS50222"/>
    </source>
</evidence>
<proteinExistence type="predicted"/>
<gene>
    <name evidence="4" type="ORF">GPECTOR_47g330</name>
</gene>
<dbReference type="STRING" id="33097.A0A150G926"/>
<evidence type="ECO:0000313" key="5">
    <source>
        <dbReference type="Proteomes" id="UP000075714"/>
    </source>
</evidence>
<dbReference type="Pfam" id="PF13833">
    <property type="entry name" value="EF-hand_8"/>
    <property type="match status" value="1"/>
</dbReference>
<dbReference type="PROSITE" id="PS00018">
    <property type="entry name" value="EF_HAND_1"/>
    <property type="match status" value="1"/>
</dbReference>
<keyword evidence="5" id="KW-1185">Reference proteome</keyword>
<dbReference type="GO" id="GO:0005509">
    <property type="term" value="F:calcium ion binding"/>
    <property type="evidence" value="ECO:0007669"/>
    <property type="project" value="InterPro"/>
</dbReference>
<dbReference type="CDD" id="cd00051">
    <property type="entry name" value="EFh"/>
    <property type="match status" value="1"/>
</dbReference>
<reference evidence="5" key="1">
    <citation type="journal article" date="2016" name="Nat. Commun.">
        <title>The Gonium pectorale genome demonstrates co-option of cell cycle regulation during the evolution of multicellularity.</title>
        <authorList>
            <person name="Hanschen E.R."/>
            <person name="Marriage T.N."/>
            <person name="Ferris P.J."/>
            <person name="Hamaji T."/>
            <person name="Toyoda A."/>
            <person name="Fujiyama A."/>
            <person name="Neme R."/>
            <person name="Noguchi H."/>
            <person name="Minakuchi Y."/>
            <person name="Suzuki M."/>
            <person name="Kawai-Toyooka H."/>
            <person name="Smith D.R."/>
            <person name="Sparks H."/>
            <person name="Anderson J."/>
            <person name="Bakaric R."/>
            <person name="Luria V."/>
            <person name="Karger A."/>
            <person name="Kirschner M.W."/>
            <person name="Durand P.M."/>
            <person name="Michod R.E."/>
            <person name="Nozaki H."/>
            <person name="Olson B.J."/>
        </authorList>
    </citation>
    <scope>NUCLEOTIDE SEQUENCE [LARGE SCALE GENOMIC DNA]</scope>
    <source>
        <strain evidence="5">NIES-2863</strain>
    </source>
</reference>
<organism evidence="4 5">
    <name type="scientific">Gonium pectorale</name>
    <name type="common">Green alga</name>
    <dbReference type="NCBI Taxonomy" id="33097"/>
    <lineage>
        <taxon>Eukaryota</taxon>
        <taxon>Viridiplantae</taxon>
        <taxon>Chlorophyta</taxon>
        <taxon>core chlorophytes</taxon>
        <taxon>Chlorophyceae</taxon>
        <taxon>CS clade</taxon>
        <taxon>Chlamydomonadales</taxon>
        <taxon>Volvocaceae</taxon>
        <taxon>Gonium</taxon>
    </lineage>
</organism>
<dbReference type="EMBL" id="LSYV01000048">
    <property type="protein sequence ID" value="KXZ46055.1"/>
    <property type="molecule type" value="Genomic_DNA"/>
</dbReference>
<dbReference type="OrthoDB" id="26525at2759"/>
<dbReference type="InterPro" id="IPR011992">
    <property type="entry name" value="EF-hand-dom_pair"/>
</dbReference>
<dbReference type="Gene3D" id="1.10.238.10">
    <property type="entry name" value="EF-hand"/>
    <property type="match status" value="2"/>
</dbReference>
<evidence type="ECO:0000313" key="4">
    <source>
        <dbReference type="EMBL" id="KXZ46055.1"/>
    </source>
</evidence>
<keyword evidence="1" id="KW-0677">Repeat</keyword>
<dbReference type="InterPro" id="IPR050145">
    <property type="entry name" value="Centrin_CML-like"/>
</dbReference>
<dbReference type="PROSITE" id="PS50222">
    <property type="entry name" value="EF_HAND_2"/>
    <property type="match status" value="3"/>
</dbReference>
<dbReference type="PANTHER" id="PTHR23050">
    <property type="entry name" value="CALCIUM BINDING PROTEIN"/>
    <property type="match status" value="1"/>
</dbReference>
<keyword evidence="2" id="KW-0106">Calcium</keyword>
<dbReference type="InterPro" id="IPR002048">
    <property type="entry name" value="EF_hand_dom"/>
</dbReference>
<feature type="domain" description="EF-hand" evidence="3">
    <location>
        <begin position="32"/>
        <end position="56"/>
    </location>
</feature>
<accession>A0A150G926</accession>
<evidence type="ECO:0000256" key="1">
    <source>
        <dbReference type="ARBA" id="ARBA00022737"/>
    </source>
</evidence>
<feature type="domain" description="EF-hand" evidence="3">
    <location>
        <begin position="125"/>
        <end position="160"/>
    </location>
</feature>
<dbReference type="SMART" id="SM00054">
    <property type="entry name" value="EFh"/>
    <property type="match status" value="4"/>
</dbReference>